<evidence type="ECO:0000256" key="18">
    <source>
        <dbReference type="ARBA" id="ARBA00048829"/>
    </source>
</evidence>
<evidence type="ECO:0000259" key="24">
    <source>
        <dbReference type="Pfam" id="PF21436"/>
    </source>
</evidence>
<dbReference type="GO" id="GO:0018279">
    <property type="term" value="P:protein N-linked glycosylation via asparagine"/>
    <property type="evidence" value="ECO:0007669"/>
    <property type="project" value="TreeGrafter"/>
</dbReference>
<name>A0AA36DAS0_9BILA</name>
<dbReference type="SUPFAM" id="SSF56801">
    <property type="entry name" value="Acetyl-CoA synthetase-like"/>
    <property type="match status" value="1"/>
</dbReference>
<feature type="transmembrane region" description="Helical" evidence="20">
    <location>
        <begin position="169"/>
        <end position="186"/>
    </location>
</feature>
<evidence type="ECO:0000259" key="23">
    <source>
        <dbReference type="Pfam" id="PF13193"/>
    </source>
</evidence>
<dbReference type="Gene3D" id="3.40.50.12610">
    <property type="match status" value="1"/>
</dbReference>
<keyword evidence="16" id="KW-0464">Manganese</keyword>
<feature type="transmembrane region" description="Helical" evidence="20">
    <location>
        <begin position="267"/>
        <end position="285"/>
    </location>
</feature>
<feature type="transmembrane region" description="Helical" evidence="20">
    <location>
        <begin position="385"/>
        <end position="403"/>
    </location>
</feature>
<evidence type="ECO:0000259" key="22">
    <source>
        <dbReference type="Pfam" id="PF02516"/>
    </source>
</evidence>
<comment type="caution">
    <text evidence="25">The sequence shown here is derived from an EMBL/GenBank/DDBJ whole genome shotgun (WGS) entry which is preliminary data.</text>
</comment>
<dbReference type="Gene3D" id="3.30.300.30">
    <property type="match status" value="1"/>
</dbReference>
<comment type="similarity">
    <text evidence="5">Belongs to the STT3 family.</text>
</comment>
<dbReference type="InterPro" id="IPR025110">
    <property type="entry name" value="AMP-bd_C"/>
</dbReference>
<evidence type="ECO:0000256" key="8">
    <source>
        <dbReference type="ARBA" id="ARBA00022679"/>
    </source>
</evidence>
<dbReference type="InterPro" id="IPR048307">
    <property type="entry name" value="STT3_N"/>
</dbReference>
<evidence type="ECO:0000256" key="4">
    <source>
        <dbReference type="ARBA" id="ARBA00004922"/>
    </source>
</evidence>
<keyword evidence="26" id="KW-1185">Reference proteome</keyword>
<evidence type="ECO:0000256" key="10">
    <source>
        <dbReference type="ARBA" id="ARBA00022723"/>
    </source>
</evidence>
<dbReference type="GO" id="GO:0046872">
    <property type="term" value="F:metal ion binding"/>
    <property type="evidence" value="ECO:0007669"/>
    <property type="project" value="UniProtKB-KW"/>
</dbReference>
<keyword evidence="11" id="KW-0256">Endoplasmic reticulum</keyword>
<dbReference type="Proteomes" id="UP001177023">
    <property type="component" value="Unassembled WGS sequence"/>
</dbReference>
<dbReference type="CDD" id="cd05941">
    <property type="entry name" value="MCS"/>
    <property type="match status" value="1"/>
</dbReference>
<feature type="transmembrane region" description="Helical" evidence="20">
    <location>
        <begin position="453"/>
        <end position="473"/>
    </location>
</feature>
<evidence type="ECO:0000256" key="6">
    <source>
        <dbReference type="ARBA" id="ARBA00012605"/>
    </source>
</evidence>
<evidence type="ECO:0000256" key="16">
    <source>
        <dbReference type="ARBA" id="ARBA00023211"/>
    </source>
</evidence>
<feature type="transmembrane region" description="Helical" evidence="20">
    <location>
        <begin position="82"/>
        <end position="102"/>
    </location>
</feature>
<feature type="transmembrane region" description="Helical" evidence="20">
    <location>
        <begin position="114"/>
        <end position="134"/>
    </location>
</feature>
<keyword evidence="9 20" id="KW-0812">Transmembrane</keyword>
<dbReference type="EMBL" id="CATQJA010002665">
    <property type="protein sequence ID" value="CAJ0583241.1"/>
    <property type="molecule type" value="Genomic_DNA"/>
</dbReference>
<feature type="domain" description="Oligosaccharyl transferase STT3 N-terminal" evidence="22">
    <location>
        <begin position="20"/>
        <end position="416"/>
    </location>
</feature>
<comment type="subcellular location">
    <subcellularLocation>
        <location evidence="3">Endoplasmic reticulum membrane</location>
        <topology evidence="3">Multi-pass membrane protein</topology>
    </subcellularLocation>
</comment>
<dbReference type="GO" id="GO:0043687">
    <property type="term" value="P:post-translational protein modification"/>
    <property type="evidence" value="ECO:0007669"/>
    <property type="project" value="TreeGrafter"/>
</dbReference>
<dbReference type="EC" id="2.4.99.18" evidence="6"/>
<keyword evidence="14 20" id="KW-0472">Membrane</keyword>
<dbReference type="InterPro" id="IPR020845">
    <property type="entry name" value="AMP-binding_CS"/>
</dbReference>
<sequence length="1125" mass="126530">MDRLFAGITPKKQEWVVRMAALSLAAIVAFLLRLFAVIRYESVIHEYDPYFNYRTTQYLTENGYYNFHNWFDEKAWYPLGRIIGGTIYPGLMVTSLAIFRVMHALHLTIHIREVCVFLAPFFSSLTTIVTYLLAKELSTTGAGLFAAAFVAIVPGYISRSVAGSYDNEGIAIFLMLLTYYLWIRAIKTGSVYEAAKCAFAYFYMVTSWGGYVFLINLIPLHIFALIVVGRFNDKHYVAYNTVYTIGTILSMQVPFVGFQPILTSEHMAALGVFGLCQLVAFSNYIKKSVSTNEYRVLMRAIIFLFGAVCYLAIMVAVFFEKVAPWTGRFYSLLDPAYAKNNIPIIASVSEHQPTAWGSYYFDLHYLCMLFPAGLYHCFRNISDHNIFVILYALTSIYFSGVMVRLMLVLAPVMCIIGGIALNAALSPAMKALHETEKPAVGKKAQEKAQQNPFKEYISLLIGGGIMLFSISYVTHCTWVAAEAYSSPSIVLGSRKGFMLDDYREAYSWLRENTPEDSKIMSWWDYGYQLSAMANRTVIVDNNTWNNTHISRVGQAMASNESHAIEIMRQLDVDYVLVVFGGMVGYSSDDINKFLWMVRIGGSTPEGQHIAETDYYSKDGAYSVGKDASHTMTDSVMYKLSYYRFGNVVTEPRQEPGYDRVRNEVIGKKDITLDTMEEAYTSEHWIVRIYRKGDRILGRTSKTVDAVALYLSCLQLGAVYVPLNPANTLEETEHYIKDSEPTLFVTSQLDGDRKFMNDSISVVDEKQLKTQASAKQACTDIESVDHDDIASLCYTSGTTGKPKGAMLTHRSLASNAETLVDIWKFSENDRLLHMLPFYHVHGLFLSLSCSLFSHSSVNWRSKFDAIDCMKQLKNSTVMSGVPTFYSRLLQDSSFNRASVPSHLRLFISGSAPLSLATWEEFEKRTGHRILERYGMTEGLVICSNLYEKEGRIPGSVGKPIPGTKLRLNSEGGIEIQSPSLFRGYWRNPAKTKEDMTDDEFFITGDVGDIDEKGFVRILGRSKDLVISGGMNIYPKEIEDVTDKLDGVAESAFIGVPHKDFGEALVGVVALENGVTKDPKAMIAELKEHLAGYKIPKQIIFVPTLPRNAMAKVQKKELREQFKNLFL</sequence>
<evidence type="ECO:0000256" key="17">
    <source>
        <dbReference type="ARBA" id="ARBA00040922"/>
    </source>
</evidence>
<feature type="transmembrane region" description="Helical" evidence="20">
    <location>
        <begin position="359"/>
        <end position="378"/>
    </location>
</feature>
<evidence type="ECO:0000256" key="3">
    <source>
        <dbReference type="ARBA" id="ARBA00004477"/>
    </source>
</evidence>
<keyword evidence="15" id="KW-0325">Glycoprotein</keyword>
<evidence type="ECO:0000256" key="19">
    <source>
        <dbReference type="ARBA" id="ARBA00062993"/>
    </source>
</evidence>
<evidence type="ECO:0000313" key="25">
    <source>
        <dbReference type="EMBL" id="CAJ0583241.1"/>
    </source>
</evidence>
<dbReference type="Pfam" id="PF02516">
    <property type="entry name" value="STT3"/>
    <property type="match status" value="1"/>
</dbReference>
<gene>
    <name evidence="25" type="ORF">MSPICULIGERA_LOCUS21333</name>
</gene>
<comment type="catalytic activity">
    <reaction evidence="18">
        <text>a di-trans,poly-cis-dolichyl diphosphooligosaccharide + L-asparaginyl-[protein] = N(4)-(oligosaccharide-(1-&gt;4)-N-acetyl-beta-D-glucosaminyl-(1-&gt;4)-N-acetyl-beta-D-glucosaminyl)-L-asparaginyl-[protein] + a di-trans,poly-cis-dolichyl diphosphate + H(+)</text>
        <dbReference type="Rhea" id="RHEA:22980"/>
        <dbReference type="Rhea" id="RHEA-COMP:12804"/>
        <dbReference type="Rhea" id="RHEA-COMP:12805"/>
        <dbReference type="Rhea" id="RHEA-COMP:19506"/>
        <dbReference type="Rhea" id="RHEA-COMP:19509"/>
        <dbReference type="ChEBI" id="CHEBI:15378"/>
        <dbReference type="ChEBI" id="CHEBI:50347"/>
        <dbReference type="ChEBI" id="CHEBI:57497"/>
        <dbReference type="ChEBI" id="CHEBI:57570"/>
        <dbReference type="ChEBI" id="CHEBI:132529"/>
        <dbReference type="EC" id="2.4.99.18"/>
    </reaction>
</comment>
<dbReference type="Pfam" id="PF13193">
    <property type="entry name" value="AMP-binding_C"/>
    <property type="match status" value="1"/>
</dbReference>
<dbReference type="GO" id="GO:0004579">
    <property type="term" value="F:dolichyl-diphosphooligosaccharide-protein glycotransferase activity"/>
    <property type="evidence" value="ECO:0007669"/>
    <property type="project" value="UniProtKB-EC"/>
</dbReference>
<comment type="subunit">
    <text evidence="19">Component of the oligosaccharyltransferase (OST) complex. There are 2 OST complexes, OST-A and OST-B, which contain STT3A or STT3B as catalytic subunit, respectively. OST-A and OST-B contain common core subunits RPN1, RPN2, OST48, OST4, DAD1 and TMEM258, and OST-A contains DC2/OSTC and KRTCAP2/KCP2 specific accessory subunits. OST-A complex assembly occurs through the formation of 3 subcomplexes. Subcomplex 1 contains RPN1 and TMEM258, subcomplex 2 contains the OST-A-specific subunits STT3A, DC2/OSTC, and KCP2 as well as the core subunit OST4, and subcomplex 3 contains RPN2, DAD1, and OST48. The OST-A complex can form stable complexes with the Sec61 complex or with both the Sec61 and TRAP complexes.</text>
</comment>
<proteinExistence type="inferred from homology"/>
<dbReference type="Pfam" id="PF21436">
    <property type="entry name" value="STT3-PglB_core"/>
    <property type="match status" value="1"/>
</dbReference>
<evidence type="ECO:0000313" key="26">
    <source>
        <dbReference type="Proteomes" id="UP001177023"/>
    </source>
</evidence>
<dbReference type="PANTHER" id="PTHR13872">
    <property type="entry name" value="DOLICHYL-DIPHOSPHOOLIGOSACCHARIDE--PROTEIN GLYCOSYLTRANSFERASE SUBUNIT"/>
    <property type="match status" value="1"/>
</dbReference>
<dbReference type="InterPro" id="IPR045851">
    <property type="entry name" value="AMP-bd_C_sf"/>
</dbReference>
<evidence type="ECO:0000256" key="13">
    <source>
        <dbReference type="ARBA" id="ARBA00022989"/>
    </source>
</evidence>
<evidence type="ECO:0000259" key="21">
    <source>
        <dbReference type="Pfam" id="PF00501"/>
    </source>
</evidence>
<keyword evidence="13 20" id="KW-1133">Transmembrane helix</keyword>
<dbReference type="InterPro" id="IPR048999">
    <property type="entry name" value="STT3-PglB_core"/>
</dbReference>
<evidence type="ECO:0000256" key="14">
    <source>
        <dbReference type="ARBA" id="ARBA00023136"/>
    </source>
</evidence>
<organism evidence="25 26">
    <name type="scientific">Mesorhabditis spiculigera</name>
    <dbReference type="NCBI Taxonomy" id="96644"/>
    <lineage>
        <taxon>Eukaryota</taxon>
        <taxon>Metazoa</taxon>
        <taxon>Ecdysozoa</taxon>
        <taxon>Nematoda</taxon>
        <taxon>Chromadorea</taxon>
        <taxon>Rhabditida</taxon>
        <taxon>Rhabditina</taxon>
        <taxon>Rhabditomorpha</taxon>
        <taxon>Rhabditoidea</taxon>
        <taxon>Rhabditidae</taxon>
        <taxon>Mesorhabditinae</taxon>
        <taxon>Mesorhabditis</taxon>
    </lineage>
</organism>
<evidence type="ECO:0000256" key="9">
    <source>
        <dbReference type="ARBA" id="ARBA00022692"/>
    </source>
</evidence>
<feature type="domain" description="AMP-dependent synthetase/ligase" evidence="21">
    <location>
        <begin position="690"/>
        <end position="984"/>
    </location>
</feature>
<feature type="domain" description="AMP-binding enzyme C-terminal" evidence="23">
    <location>
        <begin position="1035"/>
        <end position="1110"/>
    </location>
</feature>
<evidence type="ECO:0000256" key="2">
    <source>
        <dbReference type="ARBA" id="ARBA00001946"/>
    </source>
</evidence>
<protein>
    <recommendedName>
        <fullName evidence="17">Dolichyl-diphosphooligosaccharide--protein glycosyltransferase subunit STT3A</fullName>
        <ecNumber evidence="6">2.4.99.18</ecNumber>
    </recommendedName>
</protein>
<keyword evidence="8" id="KW-0808">Transferase</keyword>
<comment type="cofactor">
    <cofactor evidence="2">
        <name>Mg(2+)</name>
        <dbReference type="ChEBI" id="CHEBI:18420"/>
    </cofactor>
</comment>
<evidence type="ECO:0000256" key="1">
    <source>
        <dbReference type="ARBA" id="ARBA00001936"/>
    </source>
</evidence>
<evidence type="ECO:0000256" key="7">
    <source>
        <dbReference type="ARBA" id="ARBA00022676"/>
    </source>
</evidence>
<feature type="transmembrane region" description="Helical" evidence="20">
    <location>
        <begin position="140"/>
        <end position="157"/>
    </location>
</feature>
<dbReference type="GO" id="GO:0005789">
    <property type="term" value="C:endoplasmic reticulum membrane"/>
    <property type="evidence" value="ECO:0007669"/>
    <property type="project" value="UniProtKB-SubCell"/>
</dbReference>
<comment type="pathway">
    <text evidence="4">Protein modification; protein glycosylation.</text>
</comment>
<accession>A0AA36DAS0</accession>
<feature type="transmembrane region" description="Helical" evidence="20">
    <location>
        <begin position="236"/>
        <end position="255"/>
    </location>
</feature>
<evidence type="ECO:0000256" key="11">
    <source>
        <dbReference type="ARBA" id="ARBA00022824"/>
    </source>
</evidence>
<feature type="transmembrane region" description="Helical" evidence="20">
    <location>
        <begin position="208"/>
        <end position="229"/>
    </location>
</feature>
<dbReference type="PROSITE" id="PS00455">
    <property type="entry name" value="AMP_BINDING"/>
    <property type="match status" value="1"/>
</dbReference>
<dbReference type="InterPro" id="IPR000873">
    <property type="entry name" value="AMP-dep_synth/lig_dom"/>
</dbReference>
<dbReference type="Pfam" id="PF00501">
    <property type="entry name" value="AMP-binding"/>
    <property type="match status" value="1"/>
</dbReference>
<feature type="domain" description="STT3/PglB/AglB core" evidence="24">
    <location>
        <begin position="517"/>
        <end position="575"/>
    </location>
</feature>
<evidence type="ECO:0000256" key="5">
    <source>
        <dbReference type="ARBA" id="ARBA00010810"/>
    </source>
</evidence>
<keyword evidence="7" id="KW-0328">Glycosyltransferase</keyword>
<dbReference type="AlphaFoldDB" id="A0AA36DAS0"/>
<keyword evidence="10" id="KW-0479">Metal-binding</keyword>
<evidence type="ECO:0000256" key="20">
    <source>
        <dbReference type="SAM" id="Phobius"/>
    </source>
</evidence>
<dbReference type="PANTHER" id="PTHR13872:SF43">
    <property type="entry name" value="DOLICHYL-DIPHOSPHOOLIGOSACCHARIDE--PROTEIN GLYCOSYLTRANSFERASE SUBUNIT STT3A"/>
    <property type="match status" value="1"/>
</dbReference>
<feature type="transmembrane region" description="Helical" evidence="20">
    <location>
        <begin position="297"/>
        <end position="319"/>
    </location>
</feature>
<dbReference type="InterPro" id="IPR003674">
    <property type="entry name" value="Oligo_trans_STT3"/>
</dbReference>
<feature type="non-terminal residue" evidence="25">
    <location>
        <position position="1125"/>
    </location>
</feature>
<evidence type="ECO:0000256" key="15">
    <source>
        <dbReference type="ARBA" id="ARBA00023180"/>
    </source>
</evidence>
<reference evidence="25" key="1">
    <citation type="submission" date="2023-06" db="EMBL/GenBank/DDBJ databases">
        <authorList>
            <person name="Delattre M."/>
        </authorList>
    </citation>
    <scope>NUCLEOTIDE SEQUENCE</scope>
    <source>
        <strain evidence="25">AF72</strain>
    </source>
</reference>
<feature type="transmembrane region" description="Helical" evidence="20">
    <location>
        <begin position="21"/>
        <end position="40"/>
    </location>
</feature>
<feature type="transmembrane region" description="Helical" evidence="20">
    <location>
        <begin position="409"/>
        <end position="432"/>
    </location>
</feature>
<evidence type="ECO:0000256" key="12">
    <source>
        <dbReference type="ARBA" id="ARBA00022842"/>
    </source>
</evidence>
<keyword evidence="12" id="KW-0460">Magnesium</keyword>
<comment type="cofactor">
    <cofactor evidence="1">
        <name>Mn(2+)</name>
        <dbReference type="ChEBI" id="CHEBI:29035"/>
    </cofactor>
</comment>
<dbReference type="InterPro" id="IPR042099">
    <property type="entry name" value="ANL_N_sf"/>
</dbReference>
<dbReference type="Gene3D" id="3.40.50.12780">
    <property type="entry name" value="N-terminal domain of ligase-like"/>
    <property type="match status" value="1"/>
</dbReference>